<dbReference type="NCBIfam" id="TIGR00287">
    <property type="entry name" value="cas1"/>
    <property type="match status" value="1"/>
</dbReference>
<dbReference type="GO" id="GO:0046872">
    <property type="term" value="F:metal ion binding"/>
    <property type="evidence" value="ECO:0007669"/>
    <property type="project" value="UniProtKB-UniRule"/>
</dbReference>
<evidence type="ECO:0000313" key="12">
    <source>
        <dbReference type="Proteomes" id="UP000199207"/>
    </source>
</evidence>
<keyword evidence="4 9" id="KW-0378">Hydrolase</keyword>
<feature type="binding site" evidence="9">
    <location>
        <position position="233"/>
    </location>
    <ligand>
        <name>Mn(2+)</name>
        <dbReference type="ChEBI" id="CHEBI:29035"/>
    </ligand>
</feature>
<dbReference type="PANTHER" id="PTHR43219">
    <property type="entry name" value="CRISPR-ASSOCIATED ENDONUCLEASE CAS1"/>
    <property type="match status" value="1"/>
</dbReference>
<dbReference type="GO" id="GO:0043571">
    <property type="term" value="P:maintenance of CRISPR repeat elements"/>
    <property type="evidence" value="ECO:0007669"/>
    <property type="project" value="UniProtKB-UniRule"/>
</dbReference>
<evidence type="ECO:0000256" key="2">
    <source>
        <dbReference type="ARBA" id="ARBA00022723"/>
    </source>
</evidence>
<dbReference type="GO" id="GO:0016787">
    <property type="term" value="F:hydrolase activity"/>
    <property type="evidence" value="ECO:0007669"/>
    <property type="project" value="UniProtKB-KW"/>
</dbReference>
<keyword evidence="8 9" id="KW-0464">Manganese</keyword>
<protein>
    <recommendedName>
        <fullName evidence="9">CRISPR-associated endonuclease Cas1</fullName>
        <ecNumber evidence="9">3.1.-.-</ecNumber>
    </recommendedName>
</protein>
<dbReference type="GO" id="GO:0003677">
    <property type="term" value="F:DNA binding"/>
    <property type="evidence" value="ECO:0007669"/>
    <property type="project" value="UniProtKB-KW"/>
</dbReference>
<dbReference type="GO" id="GO:0004520">
    <property type="term" value="F:DNA endonuclease activity"/>
    <property type="evidence" value="ECO:0007669"/>
    <property type="project" value="InterPro"/>
</dbReference>
<keyword evidence="1 9" id="KW-0540">Nuclease</keyword>
<proteinExistence type="inferred from homology"/>
<dbReference type="EC" id="3.1.-.-" evidence="9"/>
<evidence type="ECO:0000256" key="7">
    <source>
        <dbReference type="ARBA" id="ARBA00023125"/>
    </source>
</evidence>
<evidence type="ECO:0000313" key="11">
    <source>
        <dbReference type="EMBL" id="SFD70164.1"/>
    </source>
</evidence>
<dbReference type="GO" id="GO:0051607">
    <property type="term" value="P:defense response to virus"/>
    <property type="evidence" value="ECO:0007669"/>
    <property type="project" value="UniProtKB-UniRule"/>
</dbReference>
<gene>
    <name evidence="9" type="primary">cas1</name>
    <name evidence="11" type="ORF">SAMN05421773_12455</name>
</gene>
<dbReference type="Proteomes" id="UP000199207">
    <property type="component" value="Unassembled WGS sequence"/>
</dbReference>
<dbReference type="RefSeq" id="WP_245834549.1">
    <property type="nucleotide sequence ID" value="NZ_FOLM01000024.1"/>
</dbReference>
<dbReference type="AlphaFoldDB" id="A0A1I1UHJ4"/>
<dbReference type="EMBL" id="FOLM01000024">
    <property type="protein sequence ID" value="SFD70164.1"/>
    <property type="molecule type" value="Genomic_DNA"/>
</dbReference>
<evidence type="ECO:0000256" key="4">
    <source>
        <dbReference type="ARBA" id="ARBA00022801"/>
    </source>
</evidence>
<reference evidence="11 12" key="1">
    <citation type="submission" date="2016-10" db="EMBL/GenBank/DDBJ databases">
        <authorList>
            <person name="de Groot N.N."/>
        </authorList>
    </citation>
    <scope>NUCLEOTIDE SEQUENCE [LARGE SCALE GENOMIC DNA]</scope>
    <source>
        <strain evidence="11 12">CGMCC 4.5739</strain>
    </source>
</reference>
<comment type="function">
    <text evidence="9">CRISPR (clustered regularly interspaced short palindromic repeat), is an adaptive immune system that provides protection against mobile genetic elements (viruses, transposable elements and conjugative plasmids). CRISPR clusters contain spacers, sequences complementary to antecedent mobile elements, and target invading nucleic acids. CRISPR clusters are transcribed and processed into CRISPR RNA (crRNA). Acts as a dsDNA endonuclease. Involved in the integration of spacer DNA into the CRISPR cassette.</text>
</comment>
<evidence type="ECO:0000256" key="8">
    <source>
        <dbReference type="ARBA" id="ARBA00023211"/>
    </source>
</evidence>
<dbReference type="HAMAP" id="MF_01470">
    <property type="entry name" value="Cas1"/>
    <property type="match status" value="1"/>
</dbReference>
<keyword evidence="7 9" id="KW-0238">DNA-binding</keyword>
<dbReference type="InterPro" id="IPR042211">
    <property type="entry name" value="CRISPR-assoc_Cas1_N"/>
</dbReference>
<keyword evidence="2 9" id="KW-0479">Metal-binding</keyword>
<dbReference type="InterPro" id="IPR002729">
    <property type="entry name" value="CRISPR-assoc_Cas1"/>
</dbReference>
<sequence length="373" mass="41447">MPAVGRTYWLTEPCRIRREDNSVRIERADGSPVRLPVTDIRDFVAFDHVDVNTSALSLLSRNGVTLHVLDHYGNHAGHFTPSESMASAGVVRRQVELTADPELRATVGRSLVLATADNLRWALDTHLLDTALDTLRSALPDAKDSDEIMGQEGNYRRTGWAVLDTMLPAWLRLDGRSRRPPTNAGNAFISYLNALVYARVLTALRTTPLHPAIGFLHCETDRRRNTLALDLAEPFKPLFAERLLKRAAAQKHLTQADFESDVGRASLSKQGRKKVAALMKEELATTVHHRKLKRKVSYEELIHLEALKIVRLCLEGTPYKPFRPWWRSRSSSSWSMTRPPSATPRSSKPAASTCTGPNAASSRANSPPPSTAP</sequence>
<comment type="cofactor">
    <cofactor evidence="9">
        <name>Mg(2+)</name>
        <dbReference type="ChEBI" id="CHEBI:18420"/>
    </cofactor>
    <cofactor evidence="9">
        <name>Mn(2+)</name>
        <dbReference type="ChEBI" id="CHEBI:29035"/>
    </cofactor>
</comment>
<feature type="compositionally biased region" description="Polar residues" evidence="10">
    <location>
        <begin position="343"/>
        <end position="356"/>
    </location>
</feature>
<organism evidence="11 12">
    <name type="scientific">Streptomyces aidingensis</name>
    <dbReference type="NCBI Taxonomy" id="910347"/>
    <lineage>
        <taxon>Bacteria</taxon>
        <taxon>Bacillati</taxon>
        <taxon>Actinomycetota</taxon>
        <taxon>Actinomycetes</taxon>
        <taxon>Kitasatosporales</taxon>
        <taxon>Streptomycetaceae</taxon>
        <taxon>Streptomyces</taxon>
    </lineage>
</organism>
<dbReference type="InterPro" id="IPR042206">
    <property type="entry name" value="CRISPR-assoc_Cas1_C"/>
</dbReference>
<feature type="binding site" evidence="9">
    <location>
        <position position="152"/>
    </location>
    <ligand>
        <name>Mn(2+)</name>
        <dbReference type="ChEBI" id="CHEBI:29035"/>
    </ligand>
</feature>
<evidence type="ECO:0000256" key="9">
    <source>
        <dbReference type="HAMAP-Rule" id="MF_01470"/>
    </source>
</evidence>
<feature type="compositionally biased region" description="Low complexity" evidence="10">
    <location>
        <begin position="328"/>
        <end position="340"/>
    </location>
</feature>
<comment type="subunit">
    <text evidence="9">Homodimer, forms a heterotetramer with a Cas2 homodimer.</text>
</comment>
<evidence type="ECO:0000256" key="3">
    <source>
        <dbReference type="ARBA" id="ARBA00022759"/>
    </source>
</evidence>
<dbReference type="PANTHER" id="PTHR43219:SF2">
    <property type="entry name" value="CRISPR-ASSOCIATED ENDONUCLEASE CAS1"/>
    <property type="match status" value="1"/>
</dbReference>
<comment type="similarity">
    <text evidence="9">Belongs to the CRISPR-associated endonuclease Cas1 family.</text>
</comment>
<evidence type="ECO:0000256" key="5">
    <source>
        <dbReference type="ARBA" id="ARBA00022842"/>
    </source>
</evidence>
<feature type="region of interest" description="Disordered" evidence="10">
    <location>
        <begin position="328"/>
        <end position="373"/>
    </location>
</feature>
<dbReference type="STRING" id="910347.SAMN05421773_12455"/>
<keyword evidence="5 9" id="KW-0460">Magnesium</keyword>
<dbReference type="Gene3D" id="1.20.120.920">
    <property type="entry name" value="CRISPR-associated endonuclease Cas1, C-terminal domain"/>
    <property type="match status" value="1"/>
</dbReference>
<feature type="binding site" evidence="9">
    <location>
        <position position="217"/>
    </location>
    <ligand>
        <name>Mn(2+)</name>
        <dbReference type="ChEBI" id="CHEBI:29035"/>
    </ligand>
</feature>
<dbReference type="Pfam" id="PF01867">
    <property type="entry name" value="Cas_Cas1"/>
    <property type="match status" value="1"/>
</dbReference>
<evidence type="ECO:0000256" key="6">
    <source>
        <dbReference type="ARBA" id="ARBA00023118"/>
    </source>
</evidence>
<evidence type="ECO:0000256" key="10">
    <source>
        <dbReference type="SAM" id="MobiDB-lite"/>
    </source>
</evidence>
<dbReference type="InterPro" id="IPR019858">
    <property type="entry name" value="CRISPR-assoc_Cas1_HMARI/TNEAP"/>
</dbReference>
<keyword evidence="12" id="KW-1185">Reference proteome</keyword>
<evidence type="ECO:0000256" key="1">
    <source>
        <dbReference type="ARBA" id="ARBA00022722"/>
    </source>
</evidence>
<name>A0A1I1UHJ4_9ACTN</name>
<keyword evidence="3 9" id="KW-0255">Endonuclease</keyword>
<keyword evidence="6 9" id="KW-0051">Antiviral defense</keyword>
<dbReference type="NCBIfam" id="TIGR03641">
    <property type="entry name" value="cas1_HMARI"/>
    <property type="match status" value="1"/>
</dbReference>
<dbReference type="Gene3D" id="3.100.10.20">
    <property type="entry name" value="CRISPR-associated endonuclease Cas1, N-terminal domain"/>
    <property type="match status" value="1"/>
</dbReference>
<accession>A0A1I1UHJ4</accession>